<gene>
    <name evidence="2" type="ORF">Bxe_A2607</name>
    <name evidence="1" type="ORF">Bxe_A4546</name>
</gene>
<protein>
    <submittedName>
        <fullName evidence="2">Uncharacterized protein</fullName>
    </submittedName>
</protein>
<dbReference type="RefSeq" id="WP_011488039.1">
    <property type="nucleotide sequence ID" value="NC_007951.1"/>
</dbReference>
<evidence type="ECO:0000313" key="1">
    <source>
        <dbReference type="EMBL" id="ABE30344.1"/>
    </source>
</evidence>
<dbReference type="KEGG" id="bxe:Bxe_A4546"/>
<dbReference type="EMBL" id="CP000270">
    <property type="protein sequence ID" value="ABE30344.1"/>
    <property type="molecule type" value="Genomic_DNA"/>
</dbReference>
<reference evidence="2" key="2">
    <citation type="submission" date="2006-03" db="EMBL/GenBank/DDBJ databases">
        <title>Complete sequence of Chromosome 1 of Burkholderia xenovorans LB400.</title>
        <authorList>
            <consortium name="US DOE Joint Genome Institute"/>
            <person name="Copeland A."/>
            <person name="Lucas S."/>
            <person name="Lapidus A."/>
            <person name="Barry K."/>
            <person name="Detter J.C."/>
            <person name="Glavina del Rio T."/>
            <person name="Hammon N."/>
            <person name="Israni S."/>
            <person name="Pitluck S."/>
            <person name="Chain P."/>
            <person name="Malfatti S."/>
            <person name="Shin M."/>
            <person name="Vergez L."/>
            <person name="Schmutz J."/>
            <person name="Larimer F."/>
            <person name="Land M."/>
            <person name="Kyrpides N."/>
            <person name="Lykidis A."/>
            <person name="Richardson P."/>
        </authorList>
    </citation>
    <scope>NUCLEOTIDE SEQUENCE</scope>
    <source>
        <strain evidence="2">LB400</strain>
    </source>
</reference>
<dbReference type="EMBL" id="CP000270">
    <property type="protein sequence ID" value="ABE30374.1"/>
    <property type="molecule type" value="Genomic_DNA"/>
</dbReference>
<dbReference type="PATRIC" id="fig|266265.5.peg.1882"/>
<dbReference type="eggNOG" id="ENOG5031DK9">
    <property type="taxonomic scope" value="Bacteria"/>
</dbReference>
<sequence length="97" mass="10934">MNTIRSEKRNGYDVHVKVVQVHRGSSTMQDSRLPTAGYVPLVQICRDDEVVVEWHVPKCYRPRSLRKETEDDALAYASKLVEQRPFDGPPSGVPVAA</sequence>
<organism evidence="2 3">
    <name type="scientific">Paraburkholderia xenovorans (strain LB400)</name>
    <dbReference type="NCBI Taxonomy" id="266265"/>
    <lineage>
        <taxon>Bacteria</taxon>
        <taxon>Pseudomonadati</taxon>
        <taxon>Pseudomonadota</taxon>
        <taxon>Betaproteobacteria</taxon>
        <taxon>Burkholderiales</taxon>
        <taxon>Burkholderiaceae</taxon>
        <taxon>Paraburkholderia</taxon>
    </lineage>
</organism>
<name>Q13ZW5_PARXL</name>
<accession>Q13ZW5</accession>
<dbReference type="AlphaFoldDB" id="Q13ZW5"/>
<evidence type="ECO:0000313" key="3">
    <source>
        <dbReference type="Proteomes" id="UP000001817"/>
    </source>
</evidence>
<proteinExistence type="predicted"/>
<reference evidence="2 3" key="1">
    <citation type="journal article" date="2006" name="Proc. Natl. Acad. Sci. U.S.A.">
        <title>Burkholderia xenovorans LB400 harbors a multi-replicon, 9.73-Mbp genome shaped for versatility.</title>
        <authorList>
            <person name="Chain P.S."/>
            <person name="Denef V.J."/>
            <person name="Konstantinidis K.T."/>
            <person name="Vergez L.M."/>
            <person name="Agullo L."/>
            <person name="Reyes V.L."/>
            <person name="Hauser L."/>
            <person name="Cordova M."/>
            <person name="Gomez L."/>
            <person name="Gonzalez M."/>
            <person name="Land M."/>
            <person name="Lao V."/>
            <person name="Larimer F."/>
            <person name="LiPuma J.J."/>
            <person name="Mahenthiralingam E."/>
            <person name="Malfatti S.A."/>
            <person name="Marx C.J."/>
            <person name="Parnell J.J."/>
            <person name="Ramette A."/>
            <person name="Richardson P."/>
            <person name="Seeger M."/>
            <person name="Smith D."/>
            <person name="Spilker T."/>
            <person name="Sul W.J."/>
            <person name="Tsoi T.V."/>
            <person name="Ulrich L.E."/>
            <person name="Zhulin I.B."/>
            <person name="Tiedje J.M."/>
        </authorList>
    </citation>
    <scope>NUCLEOTIDE SEQUENCE [LARGE SCALE GENOMIC DNA]</scope>
    <source>
        <strain evidence="2 3">LB400</strain>
    </source>
</reference>
<dbReference type="Proteomes" id="UP000001817">
    <property type="component" value="Chromosome 1"/>
</dbReference>
<evidence type="ECO:0000313" key="2">
    <source>
        <dbReference type="EMBL" id="ABE30374.1"/>
    </source>
</evidence>
<dbReference type="KEGG" id="bxb:DR64_300"/>
<keyword evidence="3" id="KW-1185">Reference proteome</keyword>
<dbReference type="OrthoDB" id="9032887at2"/>
<dbReference type="KEGG" id="bxe:Bxe_A2607"/>